<evidence type="ECO:0000256" key="6">
    <source>
        <dbReference type="ARBA" id="ARBA00022723"/>
    </source>
</evidence>
<dbReference type="InterPro" id="IPR033749">
    <property type="entry name" value="Polyprenyl_synt_CS"/>
</dbReference>
<dbReference type="Pfam" id="PF00348">
    <property type="entry name" value="polyprenyl_synt"/>
    <property type="match status" value="1"/>
</dbReference>
<dbReference type="FunFam" id="1.10.600.10:FF:000001">
    <property type="entry name" value="Geranylgeranyl diphosphate synthase"/>
    <property type="match status" value="1"/>
</dbReference>
<dbReference type="STRING" id="1423755.FC40_GL000561"/>
<dbReference type="GO" id="GO:0046872">
    <property type="term" value="F:metal ion binding"/>
    <property type="evidence" value="ECO:0007669"/>
    <property type="project" value="UniProtKB-KW"/>
</dbReference>
<evidence type="ECO:0000256" key="3">
    <source>
        <dbReference type="ARBA" id="ARBA00012439"/>
    </source>
</evidence>
<dbReference type="InterPro" id="IPR008949">
    <property type="entry name" value="Isoprenoid_synthase_dom_sf"/>
</dbReference>
<keyword evidence="7" id="KW-0460">Magnesium</keyword>
<proteinExistence type="inferred from homology"/>
<evidence type="ECO:0000313" key="14">
    <source>
        <dbReference type="Proteomes" id="UP000051054"/>
    </source>
</evidence>
<sequence length="297" mass="33261">MNNFKIFEEEKITQFNQYIEEYLNKIQCHPFLKQAMLYSVKAGGKRIRPLLIFIILDALNTPISDDAYRVGSALELVHTYSLIHDDLPAMDNDDLRRGMPTNHKQFGEAIAILSGDALLTEAFKVITTSESLAPALKVKLIDELSDASGPRAMIDGQVGDILGEKTTYTLEQVQHVHEGKTGALLKYACLAGAQLANADKKQQELIVKYGELFGLAFQIYDDILDVVGSQEKLGKKVHKDLNENKNTYPNLLGLKGAQDKLDQVLFQIDDVLLKLEAQGTKIEFMKMILKYFKVGKI</sequence>
<evidence type="ECO:0000256" key="10">
    <source>
        <dbReference type="ARBA" id="ARBA00032873"/>
    </source>
</evidence>
<dbReference type="PANTHER" id="PTHR43281">
    <property type="entry name" value="FARNESYL DIPHOSPHATE SYNTHASE"/>
    <property type="match status" value="1"/>
</dbReference>
<dbReference type="CDD" id="cd00685">
    <property type="entry name" value="Trans_IPPS_HT"/>
    <property type="match status" value="1"/>
</dbReference>
<evidence type="ECO:0000256" key="11">
    <source>
        <dbReference type="ARBA" id="ARBA00049399"/>
    </source>
</evidence>
<dbReference type="SFLD" id="SFLDG01017">
    <property type="entry name" value="Polyprenyl_Transferase_Like"/>
    <property type="match status" value="1"/>
</dbReference>
<evidence type="ECO:0000256" key="1">
    <source>
        <dbReference type="ARBA" id="ARBA00001946"/>
    </source>
</evidence>
<evidence type="ECO:0000256" key="2">
    <source>
        <dbReference type="ARBA" id="ARBA00006706"/>
    </source>
</evidence>
<gene>
    <name evidence="13" type="ORF">FC40_GL000561</name>
</gene>
<keyword evidence="5 12" id="KW-0808">Transferase</keyword>
<evidence type="ECO:0000256" key="7">
    <source>
        <dbReference type="ARBA" id="ARBA00022842"/>
    </source>
</evidence>
<evidence type="ECO:0000256" key="9">
    <source>
        <dbReference type="ARBA" id="ARBA00032380"/>
    </source>
</evidence>
<keyword evidence="8" id="KW-0414">Isoprene biosynthesis</keyword>
<dbReference type="Proteomes" id="UP000051054">
    <property type="component" value="Unassembled WGS sequence"/>
</dbReference>
<dbReference type="RefSeq" id="WP_025021853.1">
    <property type="nucleotide sequence ID" value="NZ_AZGD01000090.1"/>
</dbReference>
<dbReference type="InterPro" id="IPR053378">
    <property type="entry name" value="Prenyl_diphosphate_synthase"/>
</dbReference>
<dbReference type="EMBL" id="AZGD01000090">
    <property type="protein sequence ID" value="KRM18778.1"/>
    <property type="molecule type" value="Genomic_DNA"/>
</dbReference>
<dbReference type="PATRIC" id="fig|1423755.3.peg.614"/>
<dbReference type="SFLD" id="SFLDS00005">
    <property type="entry name" value="Isoprenoid_Synthase_Type_I"/>
    <property type="match status" value="1"/>
</dbReference>
<evidence type="ECO:0000256" key="12">
    <source>
        <dbReference type="RuleBase" id="RU004466"/>
    </source>
</evidence>
<comment type="caution">
    <text evidence="13">The sequence shown here is derived from an EMBL/GenBank/DDBJ whole genome shotgun (WGS) entry which is preliminary data.</text>
</comment>
<dbReference type="AlphaFoldDB" id="A0A0R1WLC0"/>
<comment type="cofactor">
    <cofactor evidence="1">
        <name>Mg(2+)</name>
        <dbReference type="ChEBI" id="CHEBI:18420"/>
    </cofactor>
</comment>
<dbReference type="OrthoDB" id="9805316at2"/>
<dbReference type="InterPro" id="IPR000092">
    <property type="entry name" value="Polyprenyl_synt"/>
</dbReference>
<dbReference type="PANTHER" id="PTHR43281:SF1">
    <property type="entry name" value="FARNESYL DIPHOSPHATE SYNTHASE"/>
    <property type="match status" value="1"/>
</dbReference>
<dbReference type="SUPFAM" id="SSF48576">
    <property type="entry name" value="Terpenoid synthases"/>
    <property type="match status" value="1"/>
</dbReference>
<keyword evidence="14" id="KW-1185">Reference proteome</keyword>
<evidence type="ECO:0000313" key="13">
    <source>
        <dbReference type="EMBL" id="KRM18778.1"/>
    </source>
</evidence>
<reference evidence="13 14" key="1">
    <citation type="journal article" date="2015" name="Genome Announc.">
        <title>Expanding the biotechnology potential of lactobacilli through comparative genomics of 213 strains and associated genera.</title>
        <authorList>
            <person name="Sun Z."/>
            <person name="Harris H.M."/>
            <person name="McCann A."/>
            <person name="Guo C."/>
            <person name="Argimon S."/>
            <person name="Zhang W."/>
            <person name="Yang X."/>
            <person name="Jeffery I.B."/>
            <person name="Cooney J.C."/>
            <person name="Kagawa T.F."/>
            <person name="Liu W."/>
            <person name="Song Y."/>
            <person name="Salvetti E."/>
            <person name="Wrobel A."/>
            <person name="Rasinkangas P."/>
            <person name="Parkhill J."/>
            <person name="Rea M.C."/>
            <person name="O'Sullivan O."/>
            <person name="Ritari J."/>
            <person name="Douillard F.P."/>
            <person name="Paul Ross R."/>
            <person name="Yang R."/>
            <person name="Briner A.E."/>
            <person name="Felis G.E."/>
            <person name="de Vos W.M."/>
            <person name="Barrangou R."/>
            <person name="Klaenhammer T.R."/>
            <person name="Caufield P.W."/>
            <person name="Cui Y."/>
            <person name="Zhang H."/>
            <person name="O'Toole P.W."/>
        </authorList>
    </citation>
    <scope>NUCLEOTIDE SEQUENCE [LARGE SCALE GENOMIC DNA]</scope>
    <source>
        <strain evidence="13 14">DSM 18933</strain>
    </source>
</reference>
<name>A0A0R1WLC0_9LACO</name>
<comment type="catalytic activity">
    <reaction evidence="11">
        <text>isopentenyl diphosphate + (2E)-geranyl diphosphate = (2E,6E)-farnesyl diphosphate + diphosphate</text>
        <dbReference type="Rhea" id="RHEA:19361"/>
        <dbReference type="ChEBI" id="CHEBI:33019"/>
        <dbReference type="ChEBI" id="CHEBI:58057"/>
        <dbReference type="ChEBI" id="CHEBI:128769"/>
        <dbReference type="ChEBI" id="CHEBI:175763"/>
        <dbReference type="EC" id="2.5.1.10"/>
    </reaction>
</comment>
<dbReference type="GO" id="GO:0004337">
    <property type="term" value="F:(2E,6E)-farnesyl diphosphate synthase activity"/>
    <property type="evidence" value="ECO:0007669"/>
    <property type="project" value="UniProtKB-EC"/>
</dbReference>
<dbReference type="PROSITE" id="PS00444">
    <property type="entry name" value="POLYPRENYL_SYNTHASE_2"/>
    <property type="match status" value="1"/>
</dbReference>
<dbReference type="NCBIfam" id="NF045485">
    <property type="entry name" value="FPPsyn"/>
    <property type="match status" value="1"/>
</dbReference>
<dbReference type="PROSITE" id="PS00723">
    <property type="entry name" value="POLYPRENYL_SYNTHASE_1"/>
    <property type="match status" value="1"/>
</dbReference>
<evidence type="ECO:0000256" key="5">
    <source>
        <dbReference type="ARBA" id="ARBA00022679"/>
    </source>
</evidence>
<dbReference type="GO" id="GO:0005737">
    <property type="term" value="C:cytoplasm"/>
    <property type="evidence" value="ECO:0007669"/>
    <property type="project" value="UniProtKB-ARBA"/>
</dbReference>
<dbReference type="Gene3D" id="1.10.600.10">
    <property type="entry name" value="Farnesyl Diphosphate Synthase"/>
    <property type="match status" value="1"/>
</dbReference>
<evidence type="ECO:0000256" key="4">
    <source>
        <dbReference type="ARBA" id="ARBA00015100"/>
    </source>
</evidence>
<comment type="similarity">
    <text evidence="2 12">Belongs to the FPP/GGPP synthase family.</text>
</comment>
<evidence type="ECO:0000256" key="8">
    <source>
        <dbReference type="ARBA" id="ARBA00023229"/>
    </source>
</evidence>
<dbReference type="eggNOG" id="COG0142">
    <property type="taxonomic scope" value="Bacteria"/>
</dbReference>
<organism evidence="13 14">
    <name type="scientific">Ligilactobacillus hayakitensis DSM 18933 = JCM 14209</name>
    <dbReference type="NCBI Taxonomy" id="1423755"/>
    <lineage>
        <taxon>Bacteria</taxon>
        <taxon>Bacillati</taxon>
        <taxon>Bacillota</taxon>
        <taxon>Bacilli</taxon>
        <taxon>Lactobacillales</taxon>
        <taxon>Lactobacillaceae</taxon>
        <taxon>Ligilactobacillus</taxon>
    </lineage>
</organism>
<accession>A0A0R1WLC0</accession>
<protein>
    <recommendedName>
        <fullName evidence="4">Farnesyl diphosphate synthase</fullName>
        <ecNumber evidence="3">2.5.1.10</ecNumber>
    </recommendedName>
    <alternativeName>
        <fullName evidence="10">(2E,6E)-farnesyl diphosphate synthase</fullName>
    </alternativeName>
    <alternativeName>
        <fullName evidence="9">Geranyltranstransferase</fullName>
    </alternativeName>
</protein>
<dbReference type="GO" id="GO:0016114">
    <property type="term" value="P:terpenoid biosynthetic process"/>
    <property type="evidence" value="ECO:0007669"/>
    <property type="project" value="UniProtKB-ARBA"/>
</dbReference>
<dbReference type="EC" id="2.5.1.10" evidence="3"/>
<keyword evidence="6" id="KW-0479">Metal-binding</keyword>